<dbReference type="PANTHER" id="PTHR43173:SF19">
    <property type="entry name" value="AARF DOMAIN-CONTAINING PROTEIN KINASE 1"/>
    <property type="match status" value="1"/>
</dbReference>
<keyword evidence="2" id="KW-0418">Kinase</keyword>
<name>A0ABU1ZHD5_9BURK</name>
<evidence type="ECO:0000313" key="2">
    <source>
        <dbReference type="EMBL" id="MDR7304944.1"/>
    </source>
</evidence>
<protein>
    <submittedName>
        <fullName evidence="2">Unusual protein kinase regulating ubiquinone biosynthesis (AarF/ABC1/UbiB family)</fullName>
    </submittedName>
</protein>
<dbReference type="SUPFAM" id="SSF56112">
    <property type="entry name" value="Protein kinase-like (PK-like)"/>
    <property type="match status" value="1"/>
</dbReference>
<keyword evidence="2" id="KW-0808">Transferase</keyword>
<proteinExistence type="predicted"/>
<dbReference type="InterPro" id="IPR051130">
    <property type="entry name" value="Mito_struct-func_regulator"/>
</dbReference>
<organism evidence="2 3">
    <name type="scientific">Rhodoferax saidenbachensis</name>
    <dbReference type="NCBI Taxonomy" id="1484693"/>
    <lineage>
        <taxon>Bacteria</taxon>
        <taxon>Pseudomonadati</taxon>
        <taxon>Pseudomonadota</taxon>
        <taxon>Betaproteobacteria</taxon>
        <taxon>Burkholderiales</taxon>
        <taxon>Comamonadaceae</taxon>
        <taxon>Rhodoferax</taxon>
    </lineage>
</organism>
<accession>A0ABU1ZHD5</accession>
<dbReference type="GO" id="GO:0016301">
    <property type="term" value="F:kinase activity"/>
    <property type="evidence" value="ECO:0007669"/>
    <property type="project" value="UniProtKB-KW"/>
</dbReference>
<dbReference type="InterPro" id="IPR034646">
    <property type="entry name" value="ADCK3_dom"/>
</dbReference>
<dbReference type="CDD" id="cd13970">
    <property type="entry name" value="ABC1_ADCK3"/>
    <property type="match status" value="1"/>
</dbReference>
<dbReference type="EMBL" id="JAVDXO010000001">
    <property type="protein sequence ID" value="MDR7304944.1"/>
    <property type="molecule type" value="Genomic_DNA"/>
</dbReference>
<evidence type="ECO:0000259" key="1">
    <source>
        <dbReference type="Pfam" id="PF03109"/>
    </source>
</evidence>
<dbReference type="RefSeq" id="WP_310338570.1">
    <property type="nucleotide sequence ID" value="NZ_JAVDXO010000001.1"/>
</dbReference>
<dbReference type="InterPro" id="IPR011009">
    <property type="entry name" value="Kinase-like_dom_sf"/>
</dbReference>
<evidence type="ECO:0000313" key="3">
    <source>
        <dbReference type="Proteomes" id="UP001268089"/>
    </source>
</evidence>
<keyword evidence="2" id="KW-0830">Ubiquinone</keyword>
<dbReference type="Proteomes" id="UP001268089">
    <property type="component" value="Unassembled WGS sequence"/>
</dbReference>
<dbReference type="InterPro" id="IPR004147">
    <property type="entry name" value="ABC1_dom"/>
</dbReference>
<comment type="caution">
    <text evidence="2">The sequence shown here is derived from an EMBL/GenBank/DDBJ whole genome shotgun (WGS) entry which is preliminary data.</text>
</comment>
<keyword evidence="3" id="KW-1185">Reference proteome</keyword>
<dbReference type="PANTHER" id="PTHR43173">
    <property type="entry name" value="ABC1 FAMILY PROTEIN"/>
    <property type="match status" value="1"/>
</dbReference>
<feature type="domain" description="ABC1 atypical kinase-like" evidence="1">
    <location>
        <begin position="99"/>
        <end position="332"/>
    </location>
</feature>
<dbReference type="Pfam" id="PF03109">
    <property type="entry name" value="ABC1"/>
    <property type="match status" value="1"/>
</dbReference>
<reference evidence="2 3" key="1">
    <citation type="submission" date="2023-07" db="EMBL/GenBank/DDBJ databases">
        <title>Sorghum-associated microbial communities from plants grown in Nebraska, USA.</title>
        <authorList>
            <person name="Schachtman D."/>
        </authorList>
    </citation>
    <scope>NUCLEOTIDE SEQUENCE [LARGE SCALE GENOMIC DNA]</scope>
    <source>
        <strain evidence="2 3">BE308</strain>
    </source>
</reference>
<gene>
    <name evidence="2" type="ORF">J2X15_000210</name>
</gene>
<sequence length="441" mass="48337">MPHAPRTSKLARGAIVGAAAAQAGATQLARSAAQLVQRNASAADQEAARVEHEAKMGRIAFTALNQLKGTALKASQLLSMELGLLPEGVRQQLARAHYQVTPLNRALVLKLLRQELGDSPEALFADFDLQAFAAASLGQVHAATLHSGEAVAVKLQYPGMAATIQSDLAMLRLLLKGISLGPEALPNADIQARVMDNIAQTLTQELDYLHEAGQLQWFAKALQHPQLVLPQPHMARTTPRVLTMQRLHGLHLAEWLATRPSQAQRDHYGQLLFDTFMQCAWGLQRLQADPHAGNYLFMEQGQLGLLDFGCTRALSPLFCEQAANAWKAALRAPKDTAALRKAYLALDLIDHALDQHRFETELLPALAGWQDWQCLPLQSAVYDFGQLPPPPQPNAAARRAATLHMHALPPDLLHFDRAHMGLTEMLRSLGARVRTANPWIF</sequence>